<feature type="transmembrane region" description="Helical" evidence="1">
    <location>
        <begin position="456"/>
        <end position="481"/>
    </location>
</feature>
<dbReference type="KEGG" id="pay:PAU_00421"/>
<dbReference type="InterPro" id="IPR007484">
    <property type="entry name" value="Peptidase_M28"/>
</dbReference>
<name>B6VMD2_PHOAA</name>
<accession>B6VMD2</accession>
<evidence type="ECO:0000256" key="1">
    <source>
        <dbReference type="SAM" id="Phobius"/>
    </source>
</evidence>
<keyword evidence="1" id="KW-1133">Transmembrane helix</keyword>
<reference evidence="4" key="3">
    <citation type="submission" date="2008-09" db="EMBL/GenBank/DDBJ databases">
        <authorList>
            <person name="Thomson N.R."/>
        </authorList>
    </citation>
    <scope>NUCLEOTIDE SEQUENCE</scope>
    <source>
        <strain evidence="4">ATCC 43949</strain>
    </source>
</reference>
<feature type="transmembrane region" description="Helical" evidence="1">
    <location>
        <begin position="17"/>
        <end position="39"/>
    </location>
</feature>
<keyword evidence="1" id="KW-0472">Membrane</keyword>
<proteinExistence type="predicted"/>
<dbReference type="Proteomes" id="UP000002747">
    <property type="component" value="Chromosome"/>
</dbReference>
<evidence type="ECO:0000313" key="4">
    <source>
        <dbReference type="EMBL" id="CAR67312.1"/>
    </source>
</evidence>
<accession>C7BJ10</accession>
<dbReference type="EMBL" id="FM162591">
    <property type="protein sequence ID" value="CAQ82514.1"/>
    <property type="molecule type" value="Genomic_DNA"/>
</dbReference>
<dbReference type="GO" id="GO:0008235">
    <property type="term" value="F:metalloexopeptidase activity"/>
    <property type="evidence" value="ECO:0007669"/>
    <property type="project" value="InterPro"/>
</dbReference>
<gene>
    <name evidence="3" type="ordered locus">PAU_00421</name>
    <name evidence="4" type="ORF">PA-RVA12-2460</name>
</gene>
<evidence type="ECO:0000313" key="3">
    <source>
        <dbReference type="EMBL" id="CAQ82514.1"/>
    </source>
</evidence>
<reference evidence="4" key="1">
    <citation type="journal article" date="2008" name="Proc. Natl. Acad. Sci. U.S.A.">
        <title>Rapid virulence annotation (RVA): identification of virulence factors using a bacterial genome library and multiple invertebrate hosts.</title>
        <authorList>
            <person name="Waterfield N.R."/>
            <person name="Sanchez-Contreras M."/>
            <person name="Eleftherianos I."/>
            <person name="Dowling A."/>
            <person name="Wilkinson P."/>
            <person name="Parkhill J."/>
            <person name="Thomson N."/>
            <person name="Reynolds S.E."/>
            <person name="Bode H.B."/>
            <person name="Dorus S."/>
            <person name="Ffrench-Constant R.H."/>
        </authorList>
    </citation>
    <scope>NUCLEOTIDE SEQUENCE</scope>
    <source>
        <strain evidence="4">ATCC 43949</strain>
    </source>
</reference>
<organism evidence="4">
    <name type="scientific">Photorhabdus asymbiotica subsp. asymbiotica (strain ATCC 43949 / 3105-77)</name>
    <name type="common">Xenorhabdus luminescens (strain 2)</name>
    <dbReference type="NCBI Taxonomy" id="553480"/>
    <lineage>
        <taxon>Bacteria</taxon>
        <taxon>Pseudomonadati</taxon>
        <taxon>Pseudomonadota</taxon>
        <taxon>Gammaproteobacteria</taxon>
        <taxon>Enterobacterales</taxon>
        <taxon>Morganellaceae</taxon>
        <taxon>Photorhabdus</taxon>
    </lineage>
</organism>
<dbReference type="eggNOG" id="COG2234">
    <property type="taxonomic scope" value="Bacteria"/>
</dbReference>
<evidence type="ECO:0000259" key="2">
    <source>
        <dbReference type="Pfam" id="PF04389"/>
    </source>
</evidence>
<dbReference type="InterPro" id="IPR045175">
    <property type="entry name" value="M28_fam"/>
</dbReference>
<reference evidence="3" key="2">
    <citation type="submission" date="2008-05" db="EMBL/GenBank/DDBJ databases">
        <authorList>
            <person name="Crossman L.C."/>
        </authorList>
    </citation>
    <scope>NUCLEOTIDE SEQUENCE</scope>
    <source>
        <strain evidence="3">ATCC43949</strain>
    </source>
</reference>
<dbReference type="SUPFAM" id="SSF53187">
    <property type="entry name" value="Zn-dependent exopeptidases"/>
    <property type="match status" value="1"/>
</dbReference>
<dbReference type="EMBL" id="FM211054">
    <property type="protein sequence ID" value="CAR67312.1"/>
    <property type="molecule type" value="Genomic_DNA"/>
</dbReference>
<dbReference type="AlphaFoldDB" id="B6VMD2"/>
<dbReference type="PANTHER" id="PTHR12147">
    <property type="entry name" value="METALLOPEPTIDASE M28 FAMILY MEMBER"/>
    <property type="match status" value="1"/>
</dbReference>
<reference evidence="3 5" key="4">
    <citation type="journal article" date="2009" name="BMC Genomics">
        <title>Comparative genomics of the emerging human pathogen Photorhabdus asymbiotica with the insect pathogen Photorhabdus luminescens.</title>
        <authorList>
            <person name="Wilkinson P."/>
            <person name="Waterfield N.R."/>
            <person name="Crossman L."/>
            <person name="Corton C."/>
            <person name="Sanchez-Contreras M."/>
            <person name="Vlisidou I."/>
            <person name="Barron A."/>
            <person name="Bignell A."/>
            <person name="Clark L."/>
            <person name="Ormond D."/>
            <person name="Mayho M."/>
            <person name="Bason N."/>
            <person name="Smith F."/>
            <person name="Simmonds M."/>
            <person name="Churcher C."/>
            <person name="Harris D."/>
            <person name="Thompson N.R."/>
            <person name="Quail M."/>
            <person name="Parkhill J."/>
            <person name="ffrench-Constant R.H."/>
        </authorList>
    </citation>
    <scope>NUCLEOTIDE SEQUENCE [LARGE SCALE GENOMIC DNA]</scope>
    <source>
        <strain evidence="5">ATCC 43949 / 3105-77</strain>
        <strain evidence="3">ATCC43949</strain>
    </source>
</reference>
<dbReference type="PANTHER" id="PTHR12147:SF26">
    <property type="entry name" value="PEPTIDASE M28 DOMAIN-CONTAINING PROTEIN"/>
    <property type="match status" value="1"/>
</dbReference>
<dbReference type="GO" id="GO:0006508">
    <property type="term" value="P:proteolysis"/>
    <property type="evidence" value="ECO:0007669"/>
    <property type="project" value="InterPro"/>
</dbReference>
<feature type="transmembrane region" description="Helical" evidence="1">
    <location>
        <begin position="360"/>
        <end position="391"/>
    </location>
</feature>
<protein>
    <recommendedName>
        <fullName evidence="2">Peptidase M28 domain-containing protein</fullName>
    </recommendedName>
</protein>
<feature type="transmembrane region" description="Helical" evidence="1">
    <location>
        <begin position="411"/>
        <end position="444"/>
    </location>
</feature>
<feature type="domain" description="Peptidase M28" evidence="2">
    <location>
        <begin position="150"/>
        <end position="339"/>
    </location>
</feature>
<keyword evidence="1" id="KW-0812">Transmembrane</keyword>
<evidence type="ECO:0000313" key="5">
    <source>
        <dbReference type="Proteomes" id="UP000002747"/>
    </source>
</evidence>
<feature type="transmembrane region" description="Helical" evidence="1">
    <location>
        <begin position="487"/>
        <end position="508"/>
    </location>
</feature>
<sequence>MGDRPLLLEWESLMKRIFLIICFLAALIVAIIQGIGLVLPDKVSVESFRENGFKNVMRTLGVIAAEPHPAASKRQELVRAYLIREMNEMGYKVTEQKFHYTANDLVFRQKKVSSELNSQQRQTFDKKFVRDGRGNVEDEISTHSELSGTNLIAKLKVPSPKGTMLIVSHYDSVRTAPGASDNGMAVASVLQLMRDLSKRTDIKNNVIFLFSDAEELGLLGVRHFVKNIDEITSQSIDLVFNFDARGNNGVPLLFETSEKNFALVSEWNRSAYKPVAFSFSPIVYQMLTNETDFSVFLDMGFAGINFATILGYEHYHRMSDTVENLNLGTLWRYQRTIRDLGIHFAIKEVTRFSRESVDAVYFPVPYIGLIIMPVFVALIAGLLAFVLSISLAMKNIWFSHSSKTVSNMQTILRIFAGLLSLAAALIVPTASYLIALPVLLFLLMDLMLREFNKFSIALIMLIICTYITCIIYVPVIYLVVVGLHVNVVGGLLALLLIIFLGLGTASLWNRAN</sequence>
<dbReference type="Pfam" id="PF04389">
    <property type="entry name" value="Peptidase_M28"/>
    <property type="match status" value="1"/>
</dbReference>
<dbReference type="Gene3D" id="3.40.630.10">
    <property type="entry name" value="Zn peptidases"/>
    <property type="match status" value="1"/>
</dbReference>